<dbReference type="InterPro" id="IPR027417">
    <property type="entry name" value="P-loop_NTPase"/>
</dbReference>
<protein>
    <submittedName>
        <fullName evidence="1">DEAD-box helicase</fullName>
    </submittedName>
</protein>
<evidence type="ECO:0000313" key="2">
    <source>
        <dbReference type="Proteomes" id="UP000001072"/>
    </source>
</evidence>
<keyword evidence="1" id="KW-0067">ATP-binding</keyword>
<dbReference type="InParanoid" id="F4R310"/>
<dbReference type="eggNOG" id="KOG0341">
    <property type="taxonomic scope" value="Eukaryota"/>
</dbReference>
<dbReference type="AlphaFoldDB" id="F4R310"/>
<dbReference type="SUPFAM" id="SSF52540">
    <property type="entry name" value="P-loop containing nucleoside triphosphate hydrolases"/>
    <property type="match status" value="1"/>
</dbReference>
<dbReference type="Proteomes" id="UP000001072">
    <property type="component" value="Unassembled WGS sequence"/>
</dbReference>
<dbReference type="GeneID" id="18921232"/>
<dbReference type="OrthoDB" id="196131at2759"/>
<keyword evidence="1" id="KW-0547">Nucleotide-binding</keyword>
<dbReference type="VEuPathDB" id="FungiDB:MELLADRAFT_100922"/>
<dbReference type="KEGG" id="mlr:MELLADRAFT_100922"/>
<dbReference type="STRING" id="747676.F4R310"/>
<keyword evidence="1" id="KW-0378">Hydrolase</keyword>
<name>F4R310_MELLP</name>
<accession>F4R310</accession>
<dbReference type="EMBL" id="GL883090">
    <property type="protein sequence ID" value="EGG12548.1"/>
    <property type="molecule type" value="Genomic_DNA"/>
</dbReference>
<dbReference type="GO" id="GO:0004386">
    <property type="term" value="F:helicase activity"/>
    <property type="evidence" value="ECO:0007669"/>
    <property type="project" value="UniProtKB-KW"/>
</dbReference>
<dbReference type="Gene3D" id="3.40.50.300">
    <property type="entry name" value="P-loop containing nucleotide triphosphate hydrolases"/>
    <property type="match status" value="1"/>
</dbReference>
<reference evidence="2" key="1">
    <citation type="journal article" date="2011" name="Proc. Natl. Acad. Sci. U.S.A.">
        <title>Obligate biotrophy features unraveled by the genomic analysis of rust fungi.</title>
        <authorList>
            <person name="Duplessis S."/>
            <person name="Cuomo C.A."/>
            <person name="Lin Y.-C."/>
            <person name="Aerts A."/>
            <person name="Tisserant E."/>
            <person name="Veneault-Fourrey C."/>
            <person name="Joly D.L."/>
            <person name="Hacquard S."/>
            <person name="Amselem J."/>
            <person name="Cantarel B.L."/>
            <person name="Chiu R."/>
            <person name="Coutinho P.M."/>
            <person name="Feau N."/>
            <person name="Field M."/>
            <person name="Frey P."/>
            <person name="Gelhaye E."/>
            <person name="Goldberg J."/>
            <person name="Grabherr M.G."/>
            <person name="Kodira C.D."/>
            <person name="Kohler A."/>
            <person name="Kuees U."/>
            <person name="Lindquist E.A."/>
            <person name="Lucas S.M."/>
            <person name="Mago R."/>
            <person name="Mauceli E."/>
            <person name="Morin E."/>
            <person name="Murat C."/>
            <person name="Pangilinan J.L."/>
            <person name="Park R."/>
            <person name="Pearson M."/>
            <person name="Quesneville H."/>
            <person name="Rouhier N."/>
            <person name="Sakthikumar S."/>
            <person name="Salamov A.A."/>
            <person name="Schmutz J."/>
            <person name="Selles B."/>
            <person name="Shapiro H."/>
            <person name="Tanguay P."/>
            <person name="Tuskan G.A."/>
            <person name="Henrissat B."/>
            <person name="Van de Peer Y."/>
            <person name="Rouze P."/>
            <person name="Ellis J.G."/>
            <person name="Dodds P.N."/>
            <person name="Schein J.E."/>
            <person name="Zhong S."/>
            <person name="Hamelin R.C."/>
            <person name="Grigoriev I.V."/>
            <person name="Szabo L.J."/>
            <person name="Martin F."/>
        </authorList>
    </citation>
    <scope>NUCLEOTIDE SEQUENCE [LARGE SCALE GENOMIC DNA]</scope>
    <source>
        <strain evidence="2">98AG31 / pathotype 3-4-7</strain>
    </source>
</reference>
<proteinExistence type="predicted"/>
<dbReference type="HOGENOM" id="CLU_1349207_0_0_1"/>
<organism evidence="2">
    <name type="scientific">Melampsora larici-populina (strain 98AG31 / pathotype 3-4-7)</name>
    <name type="common">Poplar leaf rust fungus</name>
    <dbReference type="NCBI Taxonomy" id="747676"/>
    <lineage>
        <taxon>Eukaryota</taxon>
        <taxon>Fungi</taxon>
        <taxon>Dikarya</taxon>
        <taxon>Basidiomycota</taxon>
        <taxon>Pucciniomycotina</taxon>
        <taxon>Pucciniomycetes</taxon>
        <taxon>Pucciniales</taxon>
        <taxon>Melampsoraceae</taxon>
        <taxon>Melampsora</taxon>
    </lineage>
</organism>
<sequence length="203" mass="22959">MSMLEGGMRLEQSDGFDEKAFKAQDSVKFMLRSNPKVKPTAKEVSQNSYFWDPNKQLMFLCELSDRLLILKTAQKEQEYAIKSFKSGKNNVMVGSGVPKGSNFAGIQNMLQFTMPAQIKRYVHQISCTGWFGKTDIVTTFININTPELNLLYLEYLLSEAKQRSPPFLQTVEDPNAGCTSNGGCQLCGYVYIRSQKTDDSFRD</sequence>
<gene>
    <name evidence="1" type="ORF">MELLADRAFT_100922</name>
</gene>
<dbReference type="RefSeq" id="XP_007403486.1">
    <property type="nucleotide sequence ID" value="XM_007403424.1"/>
</dbReference>
<keyword evidence="2" id="KW-1185">Reference proteome</keyword>
<evidence type="ECO:0000313" key="1">
    <source>
        <dbReference type="EMBL" id="EGG12548.1"/>
    </source>
</evidence>
<dbReference type="PANTHER" id="PTHR47958">
    <property type="entry name" value="ATP-DEPENDENT RNA HELICASE DBP3"/>
    <property type="match status" value="1"/>
</dbReference>
<keyword evidence="1" id="KW-0347">Helicase</keyword>